<keyword evidence="7 12" id="KW-0904">Protein phosphatase</keyword>
<evidence type="ECO:0000256" key="1">
    <source>
        <dbReference type="ARBA" id="ARBA00001936"/>
    </source>
</evidence>
<comment type="cofactor">
    <cofactor evidence="1 12">
        <name>Mn(2+)</name>
        <dbReference type="ChEBI" id="CHEBI:29035"/>
    </cofactor>
</comment>
<evidence type="ECO:0000256" key="12">
    <source>
        <dbReference type="RuleBase" id="RU366020"/>
    </source>
</evidence>
<dbReference type="CTD" id="160760"/>
<evidence type="ECO:0000256" key="4">
    <source>
        <dbReference type="ARBA" id="ARBA00022723"/>
    </source>
</evidence>
<dbReference type="GO" id="GO:0004722">
    <property type="term" value="F:protein serine/threonine phosphatase activity"/>
    <property type="evidence" value="ECO:0007669"/>
    <property type="project" value="UniProtKB-EC"/>
</dbReference>
<dbReference type="Pfam" id="PF07228">
    <property type="entry name" value="SpoIIE"/>
    <property type="match status" value="1"/>
</dbReference>
<dbReference type="SMART" id="SM00332">
    <property type="entry name" value="PP2Cc"/>
    <property type="match status" value="1"/>
</dbReference>
<dbReference type="SUPFAM" id="SSF81606">
    <property type="entry name" value="PP2C-like"/>
    <property type="match status" value="1"/>
</dbReference>
<evidence type="ECO:0000256" key="3">
    <source>
        <dbReference type="ARBA" id="ARBA00006702"/>
    </source>
</evidence>
<gene>
    <name evidence="15" type="primary">PPTC7</name>
</gene>
<dbReference type="RefSeq" id="XP_021574783.1">
    <property type="nucleotide sequence ID" value="XM_021719108.1"/>
</dbReference>
<evidence type="ECO:0000256" key="9">
    <source>
        <dbReference type="ARBA" id="ARBA00048336"/>
    </source>
</evidence>
<keyword evidence="6 12" id="KW-0460">Magnesium</keyword>
<dbReference type="InterPro" id="IPR001932">
    <property type="entry name" value="PPM-type_phosphatase-like_dom"/>
</dbReference>
<dbReference type="InterPro" id="IPR039123">
    <property type="entry name" value="PPTC7"/>
</dbReference>
<proteinExistence type="inferred from homology"/>
<comment type="catalytic activity">
    <reaction evidence="12">
        <text>O-phospho-L-seryl-[protein] + H2O = L-seryl-[protein] + phosphate</text>
        <dbReference type="Rhea" id="RHEA:20629"/>
        <dbReference type="Rhea" id="RHEA-COMP:9863"/>
        <dbReference type="Rhea" id="RHEA-COMP:11604"/>
        <dbReference type="ChEBI" id="CHEBI:15377"/>
        <dbReference type="ChEBI" id="CHEBI:29999"/>
        <dbReference type="ChEBI" id="CHEBI:43474"/>
        <dbReference type="ChEBI" id="CHEBI:83421"/>
        <dbReference type="EC" id="3.1.3.16"/>
    </reaction>
</comment>
<dbReference type="EC" id="3.1.3.16" evidence="12"/>
<comment type="function">
    <text evidence="10">Protein phosphatase that plays an essential role in mitochondrial metabolism and biogenesis. Positively regulates biosynthesis of the ubiquinone, coenzyme Q. Dephosphorylates the ubiquinone biosynthesis protein COQ7 which is likely to lead to its activation. Serves as a crucial sensor for mitophagy, though the underlying mechanism remains ambiguous. May dephosphorylate BNIP3 and NIX and thereby directly regulates mitophagy receptor function and stability. Alternatively, promotes SCF-FBXL4-dependent ubiquitination and degradation of BNIP3 and NIX independently of its catalytic activity to restrain mitophagy.</text>
</comment>
<comment type="subunit">
    <text evidence="11">Interacts with FBXL4, BNIP3 and NIX; these interactions are important for ubiquitination and degradation of BNIP3 and NIX.</text>
</comment>
<comment type="catalytic activity">
    <reaction evidence="9 12">
        <text>O-phospho-L-threonyl-[protein] + H2O = L-threonyl-[protein] + phosphate</text>
        <dbReference type="Rhea" id="RHEA:47004"/>
        <dbReference type="Rhea" id="RHEA-COMP:11060"/>
        <dbReference type="Rhea" id="RHEA-COMP:11605"/>
        <dbReference type="ChEBI" id="CHEBI:15377"/>
        <dbReference type="ChEBI" id="CHEBI:30013"/>
        <dbReference type="ChEBI" id="CHEBI:43474"/>
        <dbReference type="ChEBI" id="CHEBI:61977"/>
        <dbReference type="EC" id="3.1.3.16"/>
    </reaction>
</comment>
<keyword evidence="5 12" id="KW-0378">Hydrolase</keyword>
<evidence type="ECO:0000256" key="8">
    <source>
        <dbReference type="ARBA" id="ARBA00023211"/>
    </source>
</evidence>
<keyword evidence="4 12" id="KW-0479">Metal-binding</keyword>
<dbReference type="PANTHER" id="PTHR12320">
    <property type="entry name" value="PROTEIN PHOSPHATASE 2C"/>
    <property type="match status" value="1"/>
</dbReference>
<dbReference type="SMART" id="SM00331">
    <property type="entry name" value="PP2C_SIG"/>
    <property type="match status" value="1"/>
</dbReference>
<evidence type="ECO:0000313" key="14">
    <source>
        <dbReference type="Proteomes" id="UP000189704"/>
    </source>
</evidence>
<dbReference type="KEGG" id="csyr:103273734"/>
<dbReference type="GO" id="GO:0046872">
    <property type="term" value="F:metal ion binding"/>
    <property type="evidence" value="ECO:0007669"/>
    <property type="project" value="UniProtKB-UniRule"/>
</dbReference>
<dbReference type="Gene3D" id="3.60.40.10">
    <property type="entry name" value="PPM-type phosphatase domain"/>
    <property type="match status" value="1"/>
</dbReference>
<reference evidence="15" key="1">
    <citation type="submission" date="2025-08" db="UniProtKB">
        <authorList>
            <consortium name="RefSeq"/>
        </authorList>
    </citation>
    <scope>IDENTIFICATION</scope>
</reference>
<evidence type="ECO:0000256" key="10">
    <source>
        <dbReference type="ARBA" id="ARBA00055082"/>
    </source>
</evidence>
<evidence type="ECO:0000259" key="13">
    <source>
        <dbReference type="PROSITE" id="PS51746"/>
    </source>
</evidence>
<evidence type="ECO:0000313" key="15">
    <source>
        <dbReference type="RefSeq" id="XP_021574783.1"/>
    </source>
</evidence>
<evidence type="ECO:0000256" key="7">
    <source>
        <dbReference type="ARBA" id="ARBA00022912"/>
    </source>
</evidence>
<dbReference type="GO" id="GO:0005739">
    <property type="term" value="C:mitochondrion"/>
    <property type="evidence" value="ECO:0007669"/>
    <property type="project" value="TreeGrafter"/>
</dbReference>
<dbReference type="STRING" id="1868482.ENSTSYP00000011808"/>
<name>A0A3Q0EKW1_CARSF</name>
<organism evidence="14 15">
    <name type="scientific">Carlito syrichta</name>
    <name type="common">Philippine tarsier</name>
    <name type="synonym">Tarsius syrichta</name>
    <dbReference type="NCBI Taxonomy" id="1868482"/>
    <lineage>
        <taxon>Eukaryota</taxon>
        <taxon>Metazoa</taxon>
        <taxon>Chordata</taxon>
        <taxon>Craniata</taxon>
        <taxon>Vertebrata</taxon>
        <taxon>Euteleostomi</taxon>
        <taxon>Mammalia</taxon>
        <taxon>Eutheria</taxon>
        <taxon>Euarchontoglires</taxon>
        <taxon>Primates</taxon>
        <taxon>Haplorrhini</taxon>
        <taxon>Tarsiiformes</taxon>
        <taxon>Tarsiidae</taxon>
        <taxon>Carlito</taxon>
    </lineage>
</organism>
<dbReference type="OrthoDB" id="60843at2759"/>
<keyword evidence="8 12" id="KW-0464">Manganese</keyword>
<protein>
    <recommendedName>
        <fullName evidence="12">Protein phosphatase</fullName>
        <ecNumber evidence="12">3.1.3.16</ecNumber>
    </recommendedName>
</protein>
<sequence>MWLVVPLLLQICGIRNFRSFPLAFWTLCSFLPSFFKVSLLTKPQPHLADCHSFPLVTLPCLWKSDRPSGAYLNATSQRRLTPFLWWPTSTNHSLLTLLWQHLWEPIVWVLCEKSSSLIAGERLRGVADGVGGWRDYGVDPSQFSGTLMRTCERLVKEGRFVPSNPIGILTTSYCELLQNKVPLLGSSTACIVVLDRTSHRLHTANLGDSGFLVVRGGEVVHRSDEQQHYFNTPFQLSIAPPEAEGVVLSDSPDAADSTSFDVQLGDIILTATDGLFDNMPDYMILQELKKLKNSNYESIQQTARSIAEQAHELAYDPNYMSPFAQFACDNGLNVRGGKPDDITVLLSIVAEYTD</sequence>
<evidence type="ECO:0000256" key="5">
    <source>
        <dbReference type="ARBA" id="ARBA00022801"/>
    </source>
</evidence>
<evidence type="ECO:0000256" key="2">
    <source>
        <dbReference type="ARBA" id="ARBA00001946"/>
    </source>
</evidence>
<dbReference type="PANTHER" id="PTHR12320:SF1">
    <property type="entry name" value="PROTEIN PHOSPHATASE PTC7 HOMOLOG"/>
    <property type="match status" value="1"/>
</dbReference>
<dbReference type="AlphaFoldDB" id="A0A3Q0EKW1"/>
<comment type="cofactor">
    <cofactor evidence="2 12">
        <name>Mg(2+)</name>
        <dbReference type="ChEBI" id="CHEBI:18420"/>
    </cofactor>
</comment>
<dbReference type="Proteomes" id="UP000189704">
    <property type="component" value="Unplaced"/>
</dbReference>
<evidence type="ECO:0000256" key="6">
    <source>
        <dbReference type="ARBA" id="ARBA00022842"/>
    </source>
</evidence>
<comment type="similarity">
    <text evidence="3 12">Belongs to the PP2C family.</text>
</comment>
<evidence type="ECO:0000256" key="11">
    <source>
        <dbReference type="ARBA" id="ARBA00064157"/>
    </source>
</evidence>
<keyword evidence="14" id="KW-1185">Reference proteome</keyword>
<dbReference type="PROSITE" id="PS51746">
    <property type="entry name" value="PPM_2"/>
    <property type="match status" value="1"/>
</dbReference>
<dbReference type="GeneID" id="103273734"/>
<dbReference type="FunFam" id="3.60.40.10:FF:000009">
    <property type="entry name" value="Blast:Protein phosphatase PTC7 homolog"/>
    <property type="match status" value="1"/>
</dbReference>
<dbReference type="InterPro" id="IPR036457">
    <property type="entry name" value="PPM-type-like_dom_sf"/>
</dbReference>
<feature type="domain" description="PPM-type phosphatase" evidence="13">
    <location>
        <begin position="110"/>
        <end position="349"/>
    </location>
</feature>
<accession>A0A3Q0EKW1</accession>